<keyword evidence="5" id="KW-1185">Reference proteome</keyword>
<dbReference type="PATRIC" id="fig|1121865.3.peg.1291"/>
<dbReference type="PANTHER" id="PTHR30576:SF10">
    <property type="entry name" value="SLL5057 PROTEIN"/>
    <property type="match status" value="1"/>
</dbReference>
<accession>S1NHG8</accession>
<dbReference type="InterPro" id="IPR003362">
    <property type="entry name" value="Bact_transf"/>
</dbReference>
<dbReference type="OrthoDB" id="9808602at2"/>
<keyword evidence="2" id="KW-0812">Transmembrane</keyword>
<protein>
    <recommendedName>
        <fullName evidence="3">Bacterial sugar transferase domain-containing protein</fullName>
    </recommendedName>
</protein>
<organism evidence="4 5">
    <name type="scientific">Enterococcus columbae DSM 7374 = ATCC 51263</name>
    <dbReference type="NCBI Taxonomy" id="1121865"/>
    <lineage>
        <taxon>Bacteria</taxon>
        <taxon>Bacillati</taxon>
        <taxon>Bacillota</taxon>
        <taxon>Bacilli</taxon>
        <taxon>Lactobacillales</taxon>
        <taxon>Enterococcaceae</taxon>
        <taxon>Enterococcus</taxon>
    </lineage>
</organism>
<dbReference type="Proteomes" id="UP000014113">
    <property type="component" value="Unassembled WGS sequence"/>
</dbReference>
<dbReference type="RefSeq" id="WP_016183471.1">
    <property type="nucleotide sequence ID" value="NZ_JXKI01000004.1"/>
</dbReference>
<dbReference type="AlphaFoldDB" id="S1NHG8"/>
<gene>
    <name evidence="4" type="ORF">I568_01944</name>
</gene>
<proteinExistence type="inferred from homology"/>
<dbReference type="GO" id="GO:0016780">
    <property type="term" value="F:phosphotransferase activity, for other substituted phosphate groups"/>
    <property type="evidence" value="ECO:0007669"/>
    <property type="project" value="TreeGrafter"/>
</dbReference>
<dbReference type="eggNOG" id="COG2148">
    <property type="taxonomic scope" value="Bacteria"/>
</dbReference>
<evidence type="ECO:0000259" key="3">
    <source>
        <dbReference type="Pfam" id="PF02397"/>
    </source>
</evidence>
<keyword evidence="2" id="KW-1133">Transmembrane helix</keyword>
<feature type="transmembrane region" description="Helical" evidence="2">
    <location>
        <begin position="48"/>
        <end position="69"/>
    </location>
</feature>
<dbReference type="EMBL" id="ASWJ01000009">
    <property type="protein sequence ID" value="EOW80244.1"/>
    <property type="molecule type" value="Genomic_DNA"/>
</dbReference>
<comment type="caution">
    <text evidence="4">The sequence shown here is derived from an EMBL/GenBank/DDBJ whole genome shotgun (WGS) entry which is preliminary data.</text>
</comment>
<dbReference type="STRING" id="1121865.OMW_01330"/>
<evidence type="ECO:0000256" key="2">
    <source>
        <dbReference type="SAM" id="Phobius"/>
    </source>
</evidence>
<keyword evidence="2" id="KW-0472">Membrane</keyword>
<feature type="domain" description="Bacterial sugar transferase" evidence="3">
    <location>
        <begin position="43"/>
        <end position="233"/>
    </location>
</feature>
<evidence type="ECO:0000313" key="5">
    <source>
        <dbReference type="Proteomes" id="UP000014113"/>
    </source>
</evidence>
<evidence type="ECO:0000256" key="1">
    <source>
        <dbReference type="ARBA" id="ARBA00006464"/>
    </source>
</evidence>
<sequence>MCKGVGDKKMEMTESVEEITINDPELEPLKKHLVHKQNYLAIKRLIDIIGAVVGCILSIPFILLVGLAIKIESKDLMAKVFFVQERVGKDGKLFKMIKFRSMHEDAEARLKEILHKNEIKGAMFKMKNDPRVTKVGRFIRKTSIDELPQFFNVLVGDMSLVGPRPPLMREVVQYKEKDKGRLLVKPGITGLWQATVRNDTDFDGMVKLDLRYIKELSFKTDMKILLKTILVVIHPNGAY</sequence>
<dbReference type="Pfam" id="PF02397">
    <property type="entry name" value="Bac_transf"/>
    <property type="match status" value="1"/>
</dbReference>
<evidence type="ECO:0000313" key="4">
    <source>
        <dbReference type="EMBL" id="EOW80244.1"/>
    </source>
</evidence>
<comment type="similarity">
    <text evidence="1">Belongs to the bacterial sugar transferase family.</text>
</comment>
<dbReference type="PANTHER" id="PTHR30576">
    <property type="entry name" value="COLANIC BIOSYNTHESIS UDP-GLUCOSE LIPID CARRIER TRANSFERASE"/>
    <property type="match status" value="1"/>
</dbReference>
<reference evidence="4 5" key="1">
    <citation type="submission" date="2013-03" db="EMBL/GenBank/DDBJ databases">
        <title>The Genome Sequence of Enterococcus columbae ATCC_51263 (PacBio/Illumina hybrid assembly).</title>
        <authorList>
            <consortium name="The Broad Institute Genomics Platform"/>
            <consortium name="The Broad Institute Genome Sequencing Center for Infectious Disease"/>
            <person name="Earl A."/>
            <person name="Russ C."/>
            <person name="Gilmore M."/>
            <person name="Surin D."/>
            <person name="Walker B."/>
            <person name="Young S."/>
            <person name="Zeng Q."/>
            <person name="Gargeya S."/>
            <person name="Fitzgerald M."/>
            <person name="Haas B."/>
            <person name="Abouelleil A."/>
            <person name="Allen A.W."/>
            <person name="Alvarado L."/>
            <person name="Arachchi H.M."/>
            <person name="Berlin A.M."/>
            <person name="Chapman S.B."/>
            <person name="Gainer-Dewar J."/>
            <person name="Goldberg J."/>
            <person name="Griggs A."/>
            <person name="Gujja S."/>
            <person name="Hansen M."/>
            <person name="Howarth C."/>
            <person name="Imamovic A."/>
            <person name="Ireland A."/>
            <person name="Larimer J."/>
            <person name="McCowan C."/>
            <person name="Murphy C."/>
            <person name="Pearson M."/>
            <person name="Poon T.W."/>
            <person name="Priest M."/>
            <person name="Roberts A."/>
            <person name="Saif S."/>
            <person name="Shea T."/>
            <person name="Sisk P."/>
            <person name="Sykes S."/>
            <person name="Wortman J."/>
            <person name="Nusbaum C."/>
            <person name="Birren B."/>
        </authorList>
    </citation>
    <scope>NUCLEOTIDE SEQUENCE [LARGE SCALE GENOMIC DNA]</scope>
    <source>
        <strain evidence="4 5">ATCC 51263</strain>
    </source>
</reference>
<name>S1NHG8_9ENTE</name>